<evidence type="ECO:0000259" key="2">
    <source>
        <dbReference type="Pfam" id="PF11127"/>
    </source>
</evidence>
<gene>
    <name evidence="3" type="ORF">T458_11620</name>
</gene>
<comment type="caution">
    <text evidence="3">The sequence shown here is derived from an EMBL/GenBank/DDBJ whole genome shotgun (WGS) entry which is preliminary data.</text>
</comment>
<dbReference type="RefSeq" id="WP_023556260.1">
    <property type="nucleotide sequence ID" value="NZ_KI629782.1"/>
</dbReference>
<keyword evidence="1" id="KW-0812">Transmembrane</keyword>
<accession>V6M659</accession>
<dbReference type="PATRIC" id="fig|1408254.3.peg.2287"/>
<keyword evidence="1" id="KW-1133">Transmembrane helix</keyword>
<dbReference type="AlphaFoldDB" id="V6M659"/>
<dbReference type="STRING" id="1408254.T458_11620"/>
<dbReference type="HOGENOM" id="CLU_176022_4_1_9"/>
<keyword evidence="4" id="KW-1185">Reference proteome</keyword>
<reference evidence="3 4" key="1">
    <citation type="journal article" date="2014" name="Genome Announc.">
        <title>Draft Genome Sequence of Brevibacillus panacihumi Strain W25, a Halotolerant Hydrocarbon-Degrading Bacterium.</title>
        <authorList>
            <person name="Wang X."/>
            <person name="Jin D."/>
            <person name="Zhou L."/>
            <person name="Wu L."/>
            <person name="An W."/>
            <person name="Chen Y."/>
            <person name="Zhao L."/>
        </authorList>
    </citation>
    <scope>NUCLEOTIDE SEQUENCE [LARGE SCALE GENOMIC DNA]</scope>
    <source>
        <strain evidence="3 4">W25</strain>
    </source>
</reference>
<dbReference type="Proteomes" id="UP000017973">
    <property type="component" value="Unassembled WGS sequence"/>
</dbReference>
<feature type="transmembrane region" description="Helical" evidence="1">
    <location>
        <begin position="36"/>
        <end position="55"/>
    </location>
</feature>
<dbReference type="Pfam" id="PF11127">
    <property type="entry name" value="YgaP-like_TM"/>
    <property type="match status" value="1"/>
</dbReference>
<evidence type="ECO:0000256" key="1">
    <source>
        <dbReference type="SAM" id="Phobius"/>
    </source>
</evidence>
<protein>
    <recommendedName>
        <fullName evidence="2">Inner membrane protein YgaP-like transmembrane domain-containing protein</fullName>
    </recommendedName>
</protein>
<sequence>MKNVGVWDRIIRLISGMALLSMLVFVNGTWKYVGFLGIPLILTGVLGMCLVYRILGVRTCSAKA</sequence>
<dbReference type="EMBL" id="AYJU01000016">
    <property type="protein sequence ID" value="EST54046.1"/>
    <property type="molecule type" value="Genomic_DNA"/>
</dbReference>
<proteinExistence type="predicted"/>
<keyword evidence="1" id="KW-0472">Membrane</keyword>
<organism evidence="3 4">
    <name type="scientific">Brevibacillus panacihumi W25</name>
    <dbReference type="NCBI Taxonomy" id="1408254"/>
    <lineage>
        <taxon>Bacteria</taxon>
        <taxon>Bacillati</taxon>
        <taxon>Bacillota</taxon>
        <taxon>Bacilli</taxon>
        <taxon>Bacillales</taxon>
        <taxon>Paenibacillaceae</taxon>
        <taxon>Brevibacillus</taxon>
    </lineage>
</organism>
<feature type="transmembrane region" description="Helical" evidence="1">
    <location>
        <begin position="12"/>
        <end position="30"/>
    </location>
</feature>
<dbReference type="OrthoDB" id="5405951at2"/>
<dbReference type="InterPro" id="IPR021309">
    <property type="entry name" value="YgaP-like_TM"/>
</dbReference>
<name>V6M659_9BACL</name>
<evidence type="ECO:0000313" key="4">
    <source>
        <dbReference type="Proteomes" id="UP000017973"/>
    </source>
</evidence>
<evidence type="ECO:0000313" key="3">
    <source>
        <dbReference type="EMBL" id="EST54046.1"/>
    </source>
</evidence>
<feature type="domain" description="Inner membrane protein YgaP-like transmembrane" evidence="2">
    <location>
        <begin position="1"/>
        <end position="63"/>
    </location>
</feature>